<dbReference type="OrthoDB" id="653151at2759"/>
<feature type="region of interest" description="Disordered" evidence="1">
    <location>
        <begin position="1"/>
        <end position="51"/>
    </location>
</feature>
<name>A0A8B7C535_PHODC</name>
<accession>A0A8B7C535</accession>
<feature type="compositionally biased region" description="Basic and acidic residues" evidence="1">
    <location>
        <begin position="1"/>
        <end position="12"/>
    </location>
</feature>
<feature type="compositionally biased region" description="Polar residues" evidence="1">
    <location>
        <begin position="574"/>
        <end position="584"/>
    </location>
</feature>
<dbReference type="AlphaFoldDB" id="A0A8B7C535"/>
<evidence type="ECO:0000313" key="2">
    <source>
        <dbReference type="Proteomes" id="UP000228380"/>
    </source>
</evidence>
<dbReference type="GO" id="GO:0005635">
    <property type="term" value="C:nuclear envelope"/>
    <property type="evidence" value="ECO:0007669"/>
    <property type="project" value="TreeGrafter"/>
</dbReference>
<dbReference type="KEGG" id="pda:103708737"/>
<evidence type="ECO:0000313" key="3">
    <source>
        <dbReference type="RefSeq" id="XP_008792014.2"/>
    </source>
</evidence>
<organism evidence="2 3">
    <name type="scientific">Phoenix dactylifera</name>
    <name type="common">Date palm</name>
    <dbReference type="NCBI Taxonomy" id="42345"/>
    <lineage>
        <taxon>Eukaryota</taxon>
        <taxon>Viridiplantae</taxon>
        <taxon>Streptophyta</taxon>
        <taxon>Embryophyta</taxon>
        <taxon>Tracheophyta</taxon>
        <taxon>Spermatophyta</taxon>
        <taxon>Magnoliopsida</taxon>
        <taxon>Liliopsida</taxon>
        <taxon>Arecaceae</taxon>
        <taxon>Coryphoideae</taxon>
        <taxon>Phoeniceae</taxon>
        <taxon>Phoenix</taxon>
    </lineage>
</organism>
<reference evidence="3" key="2">
    <citation type="submission" date="2025-08" db="UniProtKB">
        <authorList>
            <consortium name="RefSeq"/>
        </authorList>
    </citation>
    <scope>IDENTIFICATION</scope>
    <source>
        <tissue evidence="3">Young leaves</tissue>
    </source>
</reference>
<dbReference type="PANTHER" id="PTHR33416:SF18">
    <property type="entry name" value="NUCLEOPORIN-LIKE PROTEIN"/>
    <property type="match status" value="1"/>
</dbReference>
<dbReference type="Proteomes" id="UP000228380">
    <property type="component" value="Chromosome 8"/>
</dbReference>
<proteinExistence type="predicted"/>
<dbReference type="PANTHER" id="PTHR33416">
    <property type="entry name" value="NUCLEAR PORE COMPLEX PROTEIN NUP1"/>
    <property type="match status" value="1"/>
</dbReference>
<dbReference type="GO" id="GO:0071763">
    <property type="term" value="P:nuclear membrane organization"/>
    <property type="evidence" value="ECO:0007669"/>
    <property type="project" value="TreeGrafter"/>
</dbReference>
<sequence length="645" mass="69399">MGGREEAKEERSGGGGAGGKLARRSFLRRVQPTPYDRPPRIASAASGEEGRDGWLSRLLIRRASRLLPSLFSSSPWPQDSPASPEEEQEGFDGVSTIISDNQFEESKVPDASVESEYPFPGPEAGKVLENRVPNARDLNGLAEIEQRLKQKMFSRDETNRLIELLKSRTTEFPNDDGHSGGFIAKATEGASGPQDLITSGEHALQSDYQMTPKIFYSHHSKAHDVGSSPVEIARAYMESLTSASDHDSRSGKSKIEKNSVDNDISSPKLPPSAAKTPICWPGAVVPSHHYYLTPQTQRGRTGLHSFPRMPYSGSVFSRSTSKAKRVLNDGFTSVGPLHQIHQKNVPTACKGPGPSGFATSFSLPSGPSEKGASKGTVLEFHCAKANDESCRYMVGSSTVHPQSSAAARKILRRLERTVPPPQEKSLHLKKLDIAGMKVPSMPYTPVMGGQGDRFNASVSDDQKLGSLFGRNTGEQDYVDAQKVLPGLYMSKIHEDKLLSCPSQSSEQGNTTAGSEVFQIPGPVRHSSGFKPTLSSLFTTNPTSKSSDNGCSFAFPVSVTSNSSSEPPPTPTITKSQTVSRMSSNSEGSIPSFSFGSSTVDGGLVFSFGSIASSTLTETASPEFKFGSNENSRLSFKSLSRDAICY</sequence>
<reference evidence="2" key="1">
    <citation type="journal article" date="2019" name="Nat. Commun.">
        <title>Genome-wide association mapping of date palm fruit traits.</title>
        <authorList>
            <person name="Hazzouri K.M."/>
            <person name="Gros-Balthazard M."/>
            <person name="Flowers J.M."/>
            <person name="Copetti D."/>
            <person name="Lemansour A."/>
            <person name="Lebrun M."/>
            <person name="Masmoudi K."/>
            <person name="Ferrand S."/>
            <person name="Dhar M.I."/>
            <person name="Fresquez Z.A."/>
            <person name="Rosas U."/>
            <person name="Zhang J."/>
            <person name="Talag J."/>
            <person name="Lee S."/>
            <person name="Kudrna D."/>
            <person name="Powell R.F."/>
            <person name="Leitch I.J."/>
            <person name="Krueger R.R."/>
            <person name="Wing R.A."/>
            <person name="Amiri K.M.A."/>
            <person name="Purugganan M.D."/>
        </authorList>
    </citation>
    <scope>NUCLEOTIDE SEQUENCE [LARGE SCALE GENOMIC DNA]</scope>
    <source>
        <strain evidence="2">cv. Khalas</strain>
    </source>
</reference>
<feature type="region of interest" description="Disordered" evidence="1">
    <location>
        <begin position="558"/>
        <end position="584"/>
    </location>
</feature>
<dbReference type="RefSeq" id="XP_008792014.2">
    <property type="nucleotide sequence ID" value="XM_008793792.4"/>
</dbReference>
<gene>
    <name evidence="3" type="primary">LOC103708737</name>
</gene>
<feature type="region of interest" description="Disordered" evidence="1">
    <location>
        <begin position="241"/>
        <end position="272"/>
    </location>
</feature>
<feature type="region of interest" description="Disordered" evidence="1">
    <location>
        <begin position="70"/>
        <end position="127"/>
    </location>
</feature>
<protein>
    <submittedName>
        <fullName evidence="3">Uncharacterized protein LOC103708737 isoform X1</fullName>
    </submittedName>
</protein>
<dbReference type="GeneID" id="103708737"/>
<evidence type="ECO:0000256" key="1">
    <source>
        <dbReference type="SAM" id="MobiDB-lite"/>
    </source>
</evidence>
<keyword evidence="2" id="KW-1185">Reference proteome</keyword>
<feature type="compositionally biased region" description="Basic and acidic residues" evidence="1">
    <location>
        <begin position="244"/>
        <end position="260"/>
    </location>
</feature>